<reference evidence="1" key="2">
    <citation type="submission" date="2020-11" db="EMBL/GenBank/DDBJ databases">
        <authorList>
            <person name="McCartney M.A."/>
            <person name="Auch B."/>
            <person name="Kono T."/>
            <person name="Mallez S."/>
            <person name="Becker A."/>
            <person name="Gohl D.M."/>
            <person name="Silverstein K.A.T."/>
            <person name="Koren S."/>
            <person name="Bechman K.B."/>
            <person name="Herman A."/>
            <person name="Abrahante J.E."/>
            <person name="Garbe J."/>
        </authorList>
    </citation>
    <scope>NUCLEOTIDE SEQUENCE</scope>
    <source>
        <strain evidence="1">Duluth1</strain>
        <tissue evidence="1">Whole animal</tissue>
    </source>
</reference>
<evidence type="ECO:0000313" key="1">
    <source>
        <dbReference type="EMBL" id="KAH3891210.1"/>
    </source>
</evidence>
<gene>
    <name evidence="1" type="ORF">DPMN_015300</name>
</gene>
<sequence>MSVVQCNPSMVTENPNGLILSELSTMKKLDTQVRDWRPMSKLGTGYFQYSHSISNHNLSKVSLKFQIHIHMMTTEERYICAICARGYKHRRNLTTITKIQVQCTR</sequence>
<accession>A0A9D4S5C7</accession>
<protein>
    <submittedName>
        <fullName evidence="1">Uncharacterized protein</fullName>
    </submittedName>
</protein>
<evidence type="ECO:0000313" key="2">
    <source>
        <dbReference type="Proteomes" id="UP000828390"/>
    </source>
</evidence>
<reference evidence="1" key="1">
    <citation type="journal article" date="2019" name="bioRxiv">
        <title>The Genome of the Zebra Mussel, Dreissena polymorpha: A Resource for Invasive Species Research.</title>
        <authorList>
            <person name="McCartney M.A."/>
            <person name="Auch B."/>
            <person name="Kono T."/>
            <person name="Mallez S."/>
            <person name="Zhang Y."/>
            <person name="Obille A."/>
            <person name="Becker A."/>
            <person name="Abrahante J.E."/>
            <person name="Garbe J."/>
            <person name="Badalamenti J.P."/>
            <person name="Herman A."/>
            <person name="Mangelson H."/>
            <person name="Liachko I."/>
            <person name="Sullivan S."/>
            <person name="Sone E.D."/>
            <person name="Koren S."/>
            <person name="Silverstein K.A.T."/>
            <person name="Beckman K.B."/>
            <person name="Gohl D.M."/>
        </authorList>
    </citation>
    <scope>NUCLEOTIDE SEQUENCE</scope>
    <source>
        <strain evidence="1">Duluth1</strain>
        <tissue evidence="1">Whole animal</tissue>
    </source>
</reference>
<proteinExistence type="predicted"/>
<dbReference type="Proteomes" id="UP000828390">
    <property type="component" value="Unassembled WGS sequence"/>
</dbReference>
<name>A0A9D4S5C7_DREPO</name>
<comment type="caution">
    <text evidence="1">The sequence shown here is derived from an EMBL/GenBank/DDBJ whole genome shotgun (WGS) entry which is preliminary data.</text>
</comment>
<keyword evidence="2" id="KW-1185">Reference proteome</keyword>
<dbReference type="AlphaFoldDB" id="A0A9D4S5C7"/>
<dbReference type="EMBL" id="JAIWYP010000001">
    <property type="protein sequence ID" value="KAH3891210.1"/>
    <property type="molecule type" value="Genomic_DNA"/>
</dbReference>
<organism evidence="1 2">
    <name type="scientific">Dreissena polymorpha</name>
    <name type="common">Zebra mussel</name>
    <name type="synonym">Mytilus polymorpha</name>
    <dbReference type="NCBI Taxonomy" id="45954"/>
    <lineage>
        <taxon>Eukaryota</taxon>
        <taxon>Metazoa</taxon>
        <taxon>Spiralia</taxon>
        <taxon>Lophotrochozoa</taxon>
        <taxon>Mollusca</taxon>
        <taxon>Bivalvia</taxon>
        <taxon>Autobranchia</taxon>
        <taxon>Heteroconchia</taxon>
        <taxon>Euheterodonta</taxon>
        <taxon>Imparidentia</taxon>
        <taxon>Neoheterodontei</taxon>
        <taxon>Myida</taxon>
        <taxon>Dreissenoidea</taxon>
        <taxon>Dreissenidae</taxon>
        <taxon>Dreissena</taxon>
    </lineage>
</organism>